<evidence type="ECO:0000256" key="3">
    <source>
        <dbReference type="ARBA" id="ARBA00022692"/>
    </source>
</evidence>
<dbReference type="GO" id="GO:0008195">
    <property type="term" value="F:phosphatidate phosphatase activity"/>
    <property type="evidence" value="ECO:0007669"/>
    <property type="project" value="TreeGrafter"/>
</dbReference>
<comment type="subcellular location">
    <subcellularLocation>
        <location evidence="1">Membrane</location>
        <topology evidence="1">Multi-pass membrane protein</topology>
    </subcellularLocation>
</comment>
<evidence type="ECO:0000256" key="6">
    <source>
        <dbReference type="SAM" id="Phobius"/>
    </source>
</evidence>
<protein>
    <recommendedName>
        <fullName evidence="7">Phosphatidic acid phosphatase type 2/haloperoxidase domain-containing protein</fullName>
    </recommendedName>
</protein>
<dbReference type="GO" id="GO:0046839">
    <property type="term" value="P:phospholipid dephosphorylation"/>
    <property type="evidence" value="ECO:0007669"/>
    <property type="project" value="TreeGrafter"/>
</dbReference>
<feature type="transmembrane region" description="Helical" evidence="6">
    <location>
        <begin position="229"/>
        <end position="247"/>
    </location>
</feature>
<dbReference type="Pfam" id="PF01569">
    <property type="entry name" value="PAP2"/>
    <property type="match status" value="1"/>
</dbReference>
<evidence type="ECO:0000259" key="7">
    <source>
        <dbReference type="SMART" id="SM00014"/>
    </source>
</evidence>
<evidence type="ECO:0000313" key="8">
    <source>
        <dbReference type="EMBL" id="GJQ13142.1"/>
    </source>
</evidence>
<dbReference type="SMART" id="SM00014">
    <property type="entry name" value="acidPPc"/>
    <property type="match status" value="1"/>
</dbReference>
<gene>
    <name evidence="8" type="ORF">GpartN1_g4933.t1</name>
</gene>
<sequence length="280" mass="31238">MALTSNIAKLDPLLFLVAVGLLVVALILDNTHPTNRPFFLEDATVWYQKASSSTVPFWLIPVVGFAGFVPCMLLLDWVTKKRSKIGSQVFIQAMRQIINYTTAFLLTSAFTQLGKWYVGYLRPDFATRCLGSSANIPPTEYNHSVILSDQQCTSGLQGSIENGRKSFPSGHASTAMSLCFYFVLYLIYKSTKVVSPWIAQALQVVSLLPLTFGFYVGASRIVDNRHHPADVVAGSLLGILFASIFFWKTKVALEQEDRTEEYLAARMEDDAHEPIELAYY</sequence>
<dbReference type="InterPro" id="IPR000326">
    <property type="entry name" value="PAP2/HPO"/>
</dbReference>
<dbReference type="SUPFAM" id="SSF48317">
    <property type="entry name" value="Acid phosphatase/Vanadium-dependent haloperoxidase"/>
    <property type="match status" value="1"/>
</dbReference>
<feature type="domain" description="Phosphatidic acid phosphatase type 2/haloperoxidase" evidence="7">
    <location>
        <begin position="98"/>
        <end position="246"/>
    </location>
</feature>
<dbReference type="OrthoDB" id="10030083at2759"/>
<dbReference type="Proteomes" id="UP001061958">
    <property type="component" value="Unassembled WGS sequence"/>
</dbReference>
<evidence type="ECO:0000256" key="1">
    <source>
        <dbReference type="ARBA" id="ARBA00004141"/>
    </source>
</evidence>
<dbReference type="PANTHER" id="PTHR10165">
    <property type="entry name" value="LIPID PHOSPHATE PHOSPHATASE"/>
    <property type="match status" value="1"/>
</dbReference>
<dbReference type="InterPro" id="IPR043216">
    <property type="entry name" value="PAP-like"/>
</dbReference>
<feature type="transmembrane region" description="Helical" evidence="6">
    <location>
        <begin position="55"/>
        <end position="75"/>
    </location>
</feature>
<evidence type="ECO:0000256" key="5">
    <source>
        <dbReference type="ARBA" id="ARBA00023136"/>
    </source>
</evidence>
<feature type="transmembrane region" description="Helical" evidence="6">
    <location>
        <begin position="194"/>
        <end position="217"/>
    </location>
</feature>
<evidence type="ECO:0000256" key="4">
    <source>
        <dbReference type="ARBA" id="ARBA00022989"/>
    </source>
</evidence>
<dbReference type="PANTHER" id="PTHR10165:SF35">
    <property type="entry name" value="RE23632P"/>
    <property type="match status" value="1"/>
</dbReference>
<comment type="similarity">
    <text evidence="2">Belongs to the PA-phosphatase related phosphoesterase family.</text>
</comment>
<proteinExistence type="inferred from homology"/>
<evidence type="ECO:0000256" key="2">
    <source>
        <dbReference type="ARBA" id="ARBA00008816"/>
    </source>
</evidence>
<accession>A0A9C7Q0A4</accession>
<dbReference type="EMBL" id="BQMJ01000040">
    <property type="protein sequence ID" value="GJQ13142.1"/>
    <property type="molecule type" value="Genomic_DNA"/>
</dbReference>
<keyword evidence="3 6" id="KW-0812">Transmembrane</keyword>
<dbReference type="AlphaFoldDB" id="A0A9C7Q0A4"/>
<comment type="caution">
    <text evidence="8">The sequence shown here is derived from an EMBL/GenBank/DDBJ whole genome shotgun (WGS) entry which is preliminary data.</text>
</comment>
<dbReference type="Gene3D" id="1.20.144.10">
    <property type="entry name" value="Phosphatidic acid phosphatase type 2/haloperoxidase"/>
    <property type="match status" value="1"/>
</dbReference>
<feature type="transmembrane region" description="Helical" evidence="6">
    <location>
        <begin position="12"/>
        <end position="28"/>
    </location>
</feature>
<organism evidence="8 9">
    <name type="scientific">Galdieria partita</name>
    <dbReference type="NCBI Taxonomy" id="83374"/>
    <lineage>
        <taxon>Eukaryota</taxon>
        <taxon>Rhodophyta</taxon>
        <taxon>Bangiophyceae</taxon>
        <taxon>Galdieriales</taxon>
        <taxon>Galdieriaceae</taxon>
        <taxon>Galdieria</taxon>
    </lineage>
</organism>
<dbReference type="GO" id="GO:0016020">
    <property type="term" value="C:membrane"/>
    <property type="evidence" value="ECO:0007669"/>
    <property type="project" value="UniProtKB-SubCell"/>
</dbReference>
<keyword evidence="9" id="KW-1185">Reference proteome</keyword>
<name>A0A9C7Q0A4_9RHOD</name>
<dbReference type="GO" id="GO:0006644">
    <property type="term" value="P:phospholipid metabolic process"/>
    <property type="evidence" value="ECO:0007669"/>
    <property type="project" value="InterPro"/>
</dbReference>
<reference evidence="8" key="1">
    <citation type="journal article" date="2022" name="Proc. Natl. Acad. Sci. U.S.A.">
        <title>Life cycle and functional genomics of the unicellular red alga Galdieria for elucidating algal and plant evolution and industrial use.</title>
        <authorList>
            <person name="Hirooka S."/>
            <person name="Itabashi T."/>
            <person name="Ichinose T.M."/>
            <person name="Onuma R."/>
            <person name="Fujiwara T."/>
            <person name="Yamashita S."/>
            <person name="Jong L.W."/>
            <person name="Tomita R."/>
            <person name="Iwane A.H."/>
            <person name="Miyagishima S.Y."/>
        </authorList>
    </citation>
    <scope>NUCLEOTIDE SEQUENCE</scope>
    <source>
        <strain evidence="8">NBRC 102759</strain>
    </source>
</reference>
<feature type="transmembrane region" description="Helical" evidence="6">
    <location>
        <begin position="170"/>
        <end position="188"/>
    </location>
</feature>
<keyword evidence="4 6" id="KW-1133">Transmembrane helix</keyword>
<dbReference type="InterPro" id="IPR036938">
    <property type="entry name" value="PAP2/HPO_sf"/>
</dbReference>
<evidence type="ECO:0000313" key="9">
    <source>
        <dbReference type="Proteomes" id="UP001061958"/>
    </source>
</evidence>
<keyword evidence="5 6" id="KW-0472">Membrane</keyword>
<reference evidence="8" key="2">
    <citation type="submission" date="2022-01" db="EMBL/GenBank/DDBJ databases">
        <authorList>
            <person name="Hirooka S."/>
            <person name="Miyagishima S.Y."/>
        </authorList>
    </citation>
    <scope>NUCLEOTIDE SEQUENCE</scope>
    <source>
        <strain evidence="8">NBRC 102759</strain>
    </source>
</reference>